<dbReference type="OMA" id="WQLATIC"/>
<keyword evidence="8" id="KW-1185">Reference proteome</keyword>
<dbReference type="Gene3D" id="1.25.40.20">
    <property type="entry name" value="Ankyrin repeat-containing domain"/>
    <property type="match status" value="1"/>
</dbReference>
<dbReference type="SUPFAM" id="SSF48403">
    <property type="entry name" value="Ankyrin repeat"/>
    <property type="match status" value="1"/>
</dbReference>
<dbReference type="Gene3D" id="3.30.40.10">
    <property type="entry name" value="Zinc/RING finger domain, C3HC4 (zinc finger)"/>
    <property type="match status" value="2"/>
</dbReference>
<keyword evidence="2" id="KW-0862">Zinc</keyword>
<proteinExistence type="predicted"/>
<gene>
    <name evidence="7" type="ORF">NLS_LOCUS6874</name>
</gene>
<dbReference type="GO" id="GO:0005737">
    <property type="term" value="C:cytoplasm"/>
    <property type="evidence" value="ECO:0007669"/>
    <property type="project" value="TreeGrafter"/>
</dbReference>
<keyword evidence="5" id="KW-0175">Coiled coil</keyword>
<feature type="domain" description="RING-type" evidence="6">
    <location>
        <begin position="723"/>
        <end position="758"/>
    </location>
</feature>
<dbReference type="SMART" id="SM00184">
    <property type="entry name" value="RING"/>
    <property type="match status" value="2"/>
</dbReference>
<dbReference type="SUPFAM" id="SSF57850">
    <property type="entry name" value="RING/U-box"/>
    <property type="match status" value="1"/>
</dbReference>
<dbReference type="CDD" id="cd16520">
    <property type="entry name" value="RING-HC_MIBs-like"/>
    <property type="match status" value="1"/>
</dbReference>
<evidence type="ECO:0000256" key="4">
    <source>
        <dbReference type="PROSITE-ProRule" id="PRU00175"/>
    </source>
</evidence>
<dbReference type="PROSITE" id="PS50089">
    <property type="entry name" value="ZF_RING_2"/>
    <property type="match status" value="1"/>
</dbReference>
<dbReference type="InterPro" id="IPR002110">
    <property type="entry name" value="Ankyrin_rpt"/>
</dbReference>
<dbReference type="InterPro" id="IPR013083">
    <property type="entry name" value="Znf_RING/FYVE/PHD"/>
</dbReference>
<evidence type="ECO:0000256" key="5">
    <source>
        <dbReference type="SAM" id="Coils"/>
    </source>
</evidence>
<sequence length="769" mass="85922">MQKGDRVRIAHHSFSFYQRLHSYNKLAWSSRMATYIGKIGIVKDVTKEAVQVTIFSWEIFEDGIAVATNNTSNPDGKATQPEMGRNTVVETTYSWHPKTVLLAQEICLLDGDRAIMIRNKDLNKATMVSIRILDEETFALRLPHAESLIWKQSENANDVLLPIYSGRNLSTLMHDRNFATHLTNVNRTPERVVFGVVPLVANEIDIMEALRHWSESGDEKQFHLLLYYHPELKNATANGKAILMVAVELGLWSAVVLLLCIGAETNVTDSDGNNLYHVAAKRGHKHIIEGLLIFLADCVNWQNFKGETALHCAILNGHLSCIDRLLNAPKIDPNIQDNGGNTPLHLLAVMDDDIAVRGAMLHRLLSNVKIDQMIINSDGLTALQLAIIANQQRVVESMIRMKPSLLLSDGCYSLLPLHLAAAYGHINVLEVILKYSSDVNRITKAYRTALHFAVERWNGNADKDMQRLSCIQLLVSSGVPLNIQDCDGMTALHLAAQTTQGQLPISNSKMKIVLQMKKSNMRLEELASTFRPQWPVAVMCFLIAQGADPQIRDRSGHLPFDLVTEPSLKSLFEQYATCRPRSCIPMSCAIARSFDTTGVTMCTFNCDDNVADVVFIPCGHRVVCAACAGSTLLRRCPLCYQQITVAKNSCGEKVEIGNKIRRYNECDVSDALGDSVKVIDEAEIEKIAQKAVERAKRAVEEEKNEIVRELRDKLEQLELEVTCAICMDQRCSVVFQCGHTACVECSNPSKLKLCHICRQTIKRRTTIYT</sequence>
<evidence type="ECO:0000313" key="8">
    <source>
        <dbReference type="Proteomes" id="UP000277928"/>
    </source>
</evidence>
<feature type="coiled-coil region" evidence="5">
    <location>
        <begin position="685"/>
        <end position="727"/>
    </location>
</feature>
<name>A0A3P6V4I7_LITSI</name>
<dbReference type="InterPro" id="IPR001841">
    <property type="entry name" value="Znf_RING"/>
</dbReference>
<dbReference type="EMBL" id="UYRX01000647">
    <property type="protein sequence ID" value="VDK84921.1"/>
    <property type="molecule type" value="Genomic_DNA"/>
</dbReference>
<evidence type="ECO:0000256" key="3">
    <source>
        <dbReference type="PROSITE-ProRule" id="PRU00023"/>
    </source>
</evidence>
<evidence type="ECO:0000256" key="1">
    <source>
        <dbReference type="ARBA" id="ARBA00022771"/>
    </source>
</evidence>
<dbReference type="OrthoDB" id="4034597at2759"/>
<evidence type="ECO:0000259" key="6">
    <source>
        <dbReference type="PROSITE" id="PS50089"/>
    </source>
</evidence>
<dbReference type="PANTHER" id="PTHR24202">
    <property type="entry name" value="E3 UBIQUITIN-PROTEIN LIGASE MIB2"/>
    <property type="match status" value="1"/>
</dbReference>
<dbReference type="Pfam" id="PF12796">
    <property type="entry name" value="Ank_2"/>
    <property type="match status" value="2"/>
</dbReference>
<feature type="repeat" description="ANK" evidence="3">
    <location>
        <begin position="412"/>
        <end position="444"/>
    </location>
</feature>
<keyword evidence="1 4" id="KW-0479">Metal-binding</keyword>
<dbReference type="Proteomes" id="UP000277928">
    <property type="component" value="Unassembled WGS sequence"/>
</dbReference>
<dbReference type="PROSITE" id="PS50297">
    <property type="entry name" value="ANK_REP_REGION"/>
    <property type="match status" value="1"/>
</dbReference>
<keyword evidence="3" id="KW-0040">ANK repeat</keyword>
<dbReference type="InterPro" id="IPR036770">
    <property type="entry name" value="Ankyrin_rpt-contain_sf"/>
</dbReference>
<dbReference type="PANTHER" id="PTHR24202:SF4">
    <property type="entry name" value="E3 UBIQUITIN-PROTEIN LIGASE MIB2-RELATED"/>
    <property type="match status" value="1"/>
</dbReference>
<reference evidence="7 8" key="1">
    <citation type="submission" date="2018-08" db="EMBL/GenBank/DDBJ databases">
        <authorList>
            <person name="Laetsch R D."/>
            <person name="Stevens L."/>
            <person name="Kumar S."/>
            <person name="Blaxter L. M."/>
        </authorList>
    </citation>
    <scope>NUCLEOTIDE SEQUENCE [LARGE SCALE GENOMIC DNA]</scope>
</reference>
<protein>
    <recommendedName>
        <fullName evidence="6">RING-type domain-containing protein</fullName>
    </recommendedName>
</protein>
<dbReference type="PROSITE" id="PS50088">
    <property type="entry name" value="ANK_REPEAT"/>
    <property type="match status" value="3"/>
</dbReference>
<dbReference type="GO" id="GO:0008270">
    <property type="term" value="F:zinc ion binding"/>
    <property type="evidence" value="ECO:0007669"/>
    <property type="project" value="UniProtKB-KW"/>
</dbReference>
<evidence type="ECO:0000256" key="2">
    <source>
        <dbReference type="ARBA" id="ARBA00022833"/>
    </source>
</evidence>
<dbReference type="AlphaFoldDB" id="A0A3P6V4I7"/>
<feature type="repeat" description="ANK" evidence="3">
    <location>
        <begin position="305"/>
        <end position="338"/>
    </location>
</feature>
<dbReference type="SMART" id="SM00248">
    <property type="entry name" value="ANK"/>
    <property type="match status" value="8"/>
</dbReference>
<evidence type="ECO:0000313" key="7">
    <source>
        <dbReference type="EMBL" id="VDK84921.1"/>
    </source>
</evidence>
<keyword evidence="1 4" id="KW-0863">Zinc-finger</keyword>
<accession>A0A3P6V4I7</accession>
<dbReference type="STRING" id="42156.A0A3P6V4I7"/>
<feature type="repeat" description="ANK" evidence="3">
    <location>
        <begin position="238"/>
        <end position="270"/>
    </location>
</feature>
<organism evidence="7 8">
    <name type="scientific">Litomosoides sigmodontis</name>
    <name type="common">Filarial nematode worm</name>
    <dbReference type="NCBI Taxonomy" id="42156"/>
    <lineage>
        <taxon>Eukaryota</taxon>
        <taxon>Metazoa</taxon>
        <taxon>Ecdysozoa</taxon>
        <taxon>Nematoda</taxon>
        <taxon>Chromadorea</taxon>
        <taxon>Rhabditida</taxon>
        <taxon>Spirurina</taxon>
        <taxon>Spiruromorpha</taxon>
        <taxon>Filarioidea</taxon>
        <taxon>Onchocercidae</taxon>
        <taxon>Litomosoides</taxon>
    </lineage>
</organism>
<dbReference type="GO" id="GO:0016567">
    <property type="term" value="P:protein ubiquitination"/>
    <property type="evidence" value="ECO:0007669"/>
    <property type="project" value="TreeGrafter"/>
</dbReference>
<dbReference type="Pfam" id="PF13920">
    <property type="entry name" value="zf-C3HC4_3"/>
    <property type="match status" value="1"/>
</dbReference>